<feature type="binding site" evidence="9">
    <location>
        <begin position="88"/>
        <end position="90"/>
    </location>
    <ligand>
        <name>ATP</name>
        <dbReference type="ChEBI" id="CHEBI:30616"/>
    </ligand>
</feature>
<dbReference type="RefSeq" id="WP_123608883.1">
    <property type="nucleotide sequence ID" value="NZ_RJVG01000003.1"/>
</dbReference>
<dbReference type="EC" id="2.7.7.3" evidence="9"/>
<sequence length="166" mass="18847">MRIGIYPGSFDPVTLGHLDIIIRSSRLVDKLVIGVLINSSKNPLFTVQERVNMLKEVTKSMPNVEVEAFEGLLVDFADLKKADIIVRGLRAVTDFEYELQIAQINHKVNPRIDTVFLTTSVEFAYLSSSVVREIAMYNGRIDELVPKEIVDKVYQKYKDIKKSDSI</sequence>
<keyword evidence="2 9" id="KW-0808">Transferase</keyword>
<dbReference type="PANTHER" id="PTHR21342">
    <property type="entry name" value="PHOSPHOPANTETHEINE ADENYLYLTRANSFERASE"/>
    <property type="match status" value="1"/>
</dbReference>
<dbReference type="SUPFAM" id="SSF52374">
    <property type="entry name" value="Nucleotidylyl transferase"/>
    <property type="match status" value="1"/>
</dbReference>
<dbReference type="GO" id="GO:0005737">
    <property type="term" value="C:cytoplasm"/>
    <property type="evidence" value="ECO:0007669"/>
    <property type="project" value="UniProtKB-SubCell"/>
</dbReference>
<evidence type="ECO:0000313" key="12">
    <source>
        <dbReference type="Proteomes" id="UP000273083"/>
    </source>
</evidence>
<evidence type="ECO:0000256" key="9">
    <source>
        <dbReference type="HAMAP-Rule" id="MF_00151"/>
    </source>
</evidence>
<dbReference type="AlphaFoldDB" id="A0A3N1XT83"/>
<dbReference type="PRINTS" id="PR01020">
    <property type="entry name" value="LPSBIOSNTHSS"/>
</dbReference>
<feature type="binding site" evidence="9">
    <location>
        <position position="41"/>
    </location>
    <ligand>
        <name>substrate</name>
    </ligand>
</feature>
<dbReference type="NCBIfam" id="TIGR00125">
    <property type="entry name" value="cyt_tran_rel"/>
    <property type="match status" value="1"/>
</dbReference>
<keyword evidence="3 9" id="KW-0548">Nucleotidyltransferase</keyword>
<feature type="binding site" evidence="9">
    <location>
        <position position="17"/>
    </location>
    <ligand>
        <name>ATP</name>
        <dbReference type="ChEBI" id="CHEBI:30616"/>
    </ligand>
</feature>
<feature type="binding site" evidence="9">
    <location>
        <position position="87"/>
    </location>
    <ligand>
        <name>substrate</name>
    </ligand>
</feature>
<dbReference type="InterPro" id="IPR014729">
    <property type="entry name" value="Rossmann-like_a/b/a_fold"/>
</dbReference>
<dbReference type="Gene3D" id="3.40.50.620">
    <property type="entry name" value="HUPs"/>
    <property type="match status" value="1"/>
</dbReference>
<feature type="binding site" evidence="9">
    <location>
        <position position="98"/>
    </location>
    <ligand>
        <name>ATP</name>
        <dbReference type="ChEBI" id="CHEBI:30616"/>
    </ligand>
</feature>
<dbReference type="HAMAP" id="MF_00151">
    <property type="entry name" value="PPAT_bact"/>
    <property type="match status" value="1"/>
</dbReference>
<keyword evidence="5 9" id="KW-0067">ATP-binding</keyword>
<dbReference type="PANTHER" id="PTHR21342:SF1">
    <property type="entry name" value="PHOSPHOPANTETHEINE ADENYLYLTRANSFERASE"/>
    <property type="match status" value="1"/>
</dbReference>
<evidence type="ECO:0000259" key="10">
    <source>
        <dbReference type="Pfam" id="PF01467"/>
    </source>
</evidence>
<feature type="binding site" evidence="9">
    <location>
        <begin position="123"/>
        <end position="129"/>
    </location>
    <ligand>
        <name>ATP</name>
        <dbReference type="ChEBI" id="CHEBI:30616"/>
    </ligand>
</feature>
<name>A0A3N1XT83_9FIRM</name>
<dbReference type="OrthoDB" id="9806661at2"/>
<dbReference type="UniPathway" id="UPA00241">
    <property type="reaction ID" value="UER00355"/>
</dbReference>
<proteinExistence type="inferred from homology"/>
<comment type="similarity">
    <text evidence="9">Belongs to the bacterial CoaD family.</text>
</comment>
<dbReference type="GO" id="GO:0005524">
    <property type="term" value="F:ATP binding"/>
    <property type="evidence" value="ECO:0007669"/>
    <property type="project" value="UniProtKB-KW"/>
</dbReference>
<keyword evidence="4 9" id="KW-0547">Nucleotide-binding</keyword>
<dbReference type="InterPro" id="IPR001980">
    <property type="entry name" value="PPAT"/>
</dbReference>
<comment type="pathway">
    <text evidence="9">Cofactor biosynthesis; coenzyme A biosynthesis; CoA from (R)-pantothenate: step 4/5.</text>
</comment>
<reference evidence="11 12" key="1">
    <citation type="submission" date="2018-11" db="EMBL/GenBank/DDBJ databases">
        <title>Genomic Encyclopedia of Type Strains, Phase IV (KMG-IV): sequencing the most valuable type-strain genomes for metagenomic binning, comparative biology and taxonomic classification.</title>
        <authorList>
            <person name="Goeker M."/>
        </authorList>
    </citation>
    <scope>NUCLEOTIDE SEQUENCE [LARGE SCALE GENOMIC DNA]</scope>
    <source>
        <strain evidence="11 12">DSM 26537</strain>
    </source>
</reference>
<comment type="caution">
    <text evidence="11">The sequence shown here is derived from an EMBL/GenBank/DDBJ whole genome shotgun (WGS) entry which is preliminary data.</text>
</comment>
<evidence type="ECO:0000256" key="3">
    <source>
        <dbReference type="ARBA" id="ARBA00022695"/>
    </source>
</evidence>
<feature type="site" description="Transition state stabilizer" evidence="9">
    <location>
        <position position="17"/>
    </location>
</feature>
<comment type="subunit">
    <text evidence="9">Homohexamer.</text>
</comment>
<comment type="subcellular location">
    <subcellularLocation>
        <location evidence="9">Cytoplasm</location>
    </subcellularLocation>
</comment>
<dbReference type="InterPro" id="IPR004821">
    <property type="entry name" value="Cyt_trans-like"/>
</dbReference>
<dbReference type="Proteomes" id="UP000273083">
    <property type="component" value="Unassembled WGS sequence"/>
</dbReference>
<protein>
    <recommendedName>
        <fullName evidence="9">Phosphopantetheine adenylyltransferase</fullName>
        <ecNumber evidence="9">2.7.7.3</ecNumber>
    </recommendedName>
    <alternativeName>
        <fullName evidence="9">Dephospho-CoA pyrophosphorylase</fullName>
    </alternativeName>
    <alternativeName>
        <fullName evidence="9">Pantetheine-phosphate adenylyltransferase</fullName>
        <shortName evidence="9">PPAT</shortName>
    </alternativeName>
</protein>
<dbReference type="GO" id="GO:0004595">
    <property type="term" value="F:pantetheine-phosphate adenylyltransferase activity"/>
    <property type="evidence" value="ECO:0007669"/>
    <property type="project" value="UniProtKB-UniRule"/>
</dbReference>
<accession>A0A3N1XT83</accession>
<evidence type="ECO:0000313" key="11">
    <source>
        <dbReference type="EMBL" id="ROR29448.1"/>
    </source>
</evidence>
<dbReference type="CDD" id="cd02163">
    <property type="entry name" value="PPAT"/>
    <property type="match status" value="1"/>
</dbReference>
<feature type="binding site" evidence="9">
    <location>
        <begin position="9"/>
        <end position="10"/>
    </location>
    <ligand>
        <name>ATP</name>
        <dbReference type="ChEBI" id="CHEBI:30616"/>
    </ligand>
</feature>
<dbReference type="NCBIfam" id="TIGR01510">
    <property type="entry name" value="coaD_prev_kdtB"/>
    <property type="match status" value="1"/>
</dbReference>
<feature type="binding site" evidence="9">
    <location>
        <position position="9"/>
    </location>
    <ligand>
        <name>substrate</name>
    </ligand>
</feature>
<evidence type="ECO:0000256" key="7">
    <source>
        <dbReference type="ARBA" id="ARBA00022993"/>
    </source>
</evidence>
<keyword evidence="12" id="KW-1185">Reference proteome</keyword>
<comment type="cofactor">
    <cofactor evidence="9">
        <name>Mg(2+)</name>
        <dbReference type="ChEBI" id="CHEBI:18420"/>
    </cofactor>
</comment>
<feature type="binding site" evidence="9">
    <location>
        <position position="73"/>
    </location>
    <ligand>
        <name>substrate</name>
    </ligand>
</feature>
<evidence type="ECO:0000256" key="6">
    <source>
        <dbReference type="ARBA" id="ARBA00022842"/>
    </source>
</evidence>
<organism evidence="11 12">
    <name type="scientific">Mobilisporobacter senegalensis</name>
    <dbReference type="NCBI Taxonomy" id="1329262"/>
    <lineage>
        <taxon>Bacteria</taxon>
        <taxon>Bacillati</taxon>
        <taxon>Bacillota</taxon>
        <taxon>Clostridia</taxon>
        <taxon>Lachnospirales</taxon>
        <taxon>Lachnospiraceae</taxon>
        <taxon>Mobilisporobacter</taxon>
    </lineage>
</organism>
<keyword evidence="1 9" id="KW-0963">Cytoplasm</keyword>
<comment type="catalytic activity">
    <reaction evidence="8 9">
        <text>(R)-4'-phosphopantetheine + ATP + H(+) = 3'-dephospho-CoA + diphosphate</text>
        <dbReference type="Rhea" id="RHEA:19801"/>
        <dbReference type="ChEBI" id="CHEBI:15378"/>
        <dbReference type="ChEBI" id="CHEBI:30616"/>
        <dbReference type="ChEBI" id="CHEBI:33019"/>
        <dbReference type="ChEBI" id="CHEBI:57328"/>
        <dbReference type="ChEBI" id="CHEBI:61723"/>
        <dbReference type="EC" id="2.7.7.3"/>
    </reaction>
</comment>
<evidence type="ECO:0000256" key="1">
    <source>
        <dbReference type="ARBA" id="ARBA00022490"/>
    </source>
</evidence>
<dbReference type="EMBL" id="RJVG01000003">
    <property type="protein sequence ID" value="ROR29448.1"/>
    <property type="molecule type" value="Genomic_DNA"/>
</dbReference>
<comment type="function">
    <text evidence="9">Reversibly transfers an adenylyl group from ATP to 4'-phosphopantetheine, yielding dephospho-CoA (dPCoA) and pyrophosphate.</text>
</comment>
<keyword evidence="7 9" id="KW-0173">Coenzyme A biosynthesis</keyword>
<gene>
    <name evidence="9" type="primary">coaD</name>
    <name evidence="11" type="ORF">EDD66_103386</name>
</gene>
<evidence type="ECO:0000256" key="4">
    <source>
        <dbReference type="ARBA" id="ARBA00022741"/>
    </source>
</evidence>
<feature type="domain" description="Cytidyltransferase-like" evidence="10">
    <location>
        <begin position="5"/>
        <end position="133"/>
    </location>
</feature>
<evidence type="ECO:0000256" key="5">
    <source>
        <dbReference type="ARBA" id="ARBA00022840"/>
    </source>
</evidence>
<evidence type="ECO:0000256" key="8">
    <source>
        <dbReference type="ARBA" id="ARBA00029346"/>
    </source>
</evidence>
<keyword evidence="6 9" id="KW-0460">Magnesium</keyword>
<dbReference type="Pfam" id="PF01467">
    <property type="entry name" value="CTP_transf_like"/>
    <property type="match status" value="1"/>
</dbReference>
<dbReference type="GO" id="GO:0015937">
    <property type="term" value="P:coenzyme A biosynthetic process"/>
    <property type="evidence" value="ECO:0007669"/>
    <property type="project" value="UniProtKB-UniRule"/>
</dbReference>
<evidence type="ECO:0000256" key="2">
    <source>
        <dbReference type="ARBA" id="ARBA00022679"/>
    </source>
</evidence>